<accession>A0ACC2KVY2</accession>
<proteinExistence type="predicted"/>
<reference evidence="1 2" key="1">
    <citation type="journal article" date="2022" name="Hortic Res">
        <title>A haplotype resolved chromosomal level avocado genome allows analysis of novel avocado genes.</title>
        <authorList>
            <person name="Nath O."/>
            <person name="Fletcher S.J."/>
            <person name="Hayward A."/>
            <person name="Shaw L.M."/>
            <person name="Masouleh A.K."/>
            <person name="Furtado A."/>
            <person name="Henry R.J."/>
            <person name="Mitter N."/>
        </authorList>
    </citation>
    <scope>NUCLEOTIDE SEQUENCE [LARGE SCALE GENOMIC DNA]</scope>
    <source>
        <strain evidence="2">cv. Hass</strain>
    </source>
</reference>
<gene>
    <name evidence="1" type="ORF">MRB53_033951</name>
</gene>
<evidence type="ECO:0000313" key="1">
    <source>
        <dbReference type="EMBL" id="KAJ8625421.1"/>
    </source>
</evidence>
<keyword evidence="2" id="KW-1185">Reference proteome</keyword>
<sequence>MSPSHCPQKPWFCPALSLDLNPKMKANIDSHLDLKFSSTQIPKTTLRVGTRDIRFLTSKSVARDAEVEFLGGSS</sequence>
<dbReference type="Proteomes" id="UP001234297">
    <property type="component" value="Chromosome 11"/>
</dbReference>
<comment type="caution">
    <text evidence="1">The sequence shown here is derived from an EMBL/GenBank/DDBJ whole genome shotgun (WGS) entry which is preliminary data.</text>
</comment>
<evidence type="ECO:0000313" key="2">
    <source>
        <dbReference type="Proteomes" id="UP001234297"/>
    </source>
</evidence>
<dbReference type="EMBL" id="CM056819">
    <property type="protein sequence ID" value="KAJ8625421.1"/>
    <property type="molecule type" value="Genomic_DNA"/>
</dbReference>
<name>A0ACC2KVY2_PERAE</name>
<organism evidence="1 2">
    <name type="scientific">Persea americana</name>
    <name type="common">Avocado</name>
    <dbReference type="NCBI Taxonomy" id="3435"/>
    <lineage>
        <taxon>Eukaryota</taxon>
        <taxon>Viridiplantae</taxon>
        <taxon>Streptophyta</taxon>
        <taxon>Embryophyta</taxon>
        <taxon>Tracheophyta</taxon>
        <taxon>Spermatophyta</taxon>
        <taxon>Magnoliopsida</taxon>
        <taxon>Magnoliidae</taxon>
        <taxon>Laurales</taxon>
        <taxon>Lauraceae</taxon>
        <taxon>Persea</taxon>
    </lineage>
</organism>
<protein>
    <submittedName>
        <fullName evidence="1">Uncharacterized protein</fullName>
    </submittedName>
</protein>